<keyword evidence="7" id="KW-0808">Transferase</keyword>
<evidence type="ECO:0000256" key="10">
    <source>
        <dbReference type="ARBA" id="ARBA00022840"/>
    </source>
</evidence>
<comment type="caution">
    <text evidence="23">The sequence shown here is derived from an EMBL/GenBank/DDBJ whole genome shotgun (WGS) entry which is preliminary data.</text>
</comment>
<dbReference type="Pfam" id="PF00512">
    <property type="entry name" value="HisKA"/>
    <property type="match status" value="1"/>
</dbReference>
<comment type="catalytic activity">
    <reaction evidence="1">
        <text>ATP + protein L-histidine = ADP + protein N-phospho-L-histidine.</text>
        <dbReference type="EC" id="2.7.13.3"/>
    </reaction>
</comment>
<name>A0A849VHS4_9GAMM</name>
<dbReference type="CDD" id="cd16922">
    <property type="entry name" value="HATPase_EvgS-ArcB-TorS-like"/>
    <property type="match status" value="1"/>
</dbReference>
<dbReference type="InterPro" id="IPR013656">
    <property type="entry name" value="PAS_4"/>
</dbReference>
<dbReference type="SUPFAM" id="SSF52172">
    <property type="entry name" value="CheY-like"/>
    <property type="match status" value="1"/>
</dbReference>
<dbReference type="InterPro" id="IPR005467">
    <property type="entry name" value="His_kinase_dom"/>
</dbReference>
<dbReference type="FunFam" id="3.30.565.10:FF:000010">
    <property type="entry name" value="Sensor histidine kinase RcsC"/>
    <property type="match status" value="1"/>
</dbReference>
<dbReference type="PANTHER" id="PTHR43047">
    <property type="entry name" value="TWO-COMPONENT HISTIDINE PROTEIN KINASE"/>
    <property type="match status" value="1"/>
</dbReference>
<dbReference type="Pfam" id="PF02518">
    <property type="entry name" value="HATPase_c"/>
    <property type="match status" value="1"/>
</dbReference>
<evidence type="ECO:0000259" key="22">
    <source>
        <dbReference type="PROSITE" id="PS50894"/>
    </source>
</evidence>
<evidence type="ECO:0000259" key="19">
    <source>
        <dbReference type="PROSITE" id="PS50110"/>
    </source>
</evidence>
<feature type="transmembrane region" description="Helical" evidence="17">
    <location>
        <begin position="280"/>
        <end position="301"/>
    </location>
</feature>
<dbReference type="SUPFAM" id="SSF47226">
    <property type="entry name" value="Histidine-containing phosphotransfer domain, HPT domain"/>
    <property type="match status" value="1"/>
</dbReference>
<evidence type="ECO:0000256" key="9">
    <source>
        <dbReference type="ARBA" id="ARBA00022777"/>
    </source>
</evidence>
<dbReference type="Gene3D" id="3.40.50.2300">
    <property type="match status" value="1"/>
</dbReference>
<keyword evidence="6 15" id="KW-0597">Phosphoprotein</keyword>
<keyword evidence="9" id="KW-0418">Kinase</keyword>
<dbReference type="SUPFAM" id="SSF55785">
    <property type="entry name" value="PYP-like sensor domain (PAS domain)"/>
    <property type="match status" value="2"/>
</dbReference>
<feature type="domain" description="PAS" evidence="20">
    <location>
        <begin position="385"/>
        <end position="430"/>
    </location>
</feature>
<protein>
    <recommendedName>
        <fullName evidence="3">histidine kinase</fullName>
        <ecNumber evidence="3">2.7.13.3</ecNumber>
    </recommendedName>
</protein>
<keyword evidence="16" id="KW-0175">Coiled coil</keyword>
<dbReference type="CDD" id="cd00082">
    <property type="entry name" value="HisKA"/>
    <property type="match status" value="1"/>
</dbReference>
<dbReference type="InterPro" id="IPR001789">
    <property type="entry name" value="Sig_transdc_resp-reg_receiver"/>
</dbReference>
<dbReference type="PROSITE" id="PS50109">
    <property type="entry name" value="HIS_KIN"/>
    <property type="match status" value="1"/>
</dbReference>
<dbReference type="CDD" id="cd00088">
    <property type="entry name" value="HPT"/>
    <property type="match status" value="1"/>
</dbReference>
<feature type="domain" description="PAC" evidence="21">
    <location>
        <begin position="450"/>
        <end position="503"/>
    </location>
</feature>
<dbReference type="InterPro" id="IPR003594">
    <property type="entry name" value="HATPase_dom"/>
</dbReference>
<evidence type="ECO:0000256" key="12">
    <source>
        <dbReference type="ARBA" id="ARBA00023012"/>
    </source>
</evidence>
<keyword evidence="13 17" id="KW-0472">Membrane</keyword>
<feature type="coiled-coil region" evidence="16">
    <location>
        <begin position="347"/>
        <end position="385"/>
    </location>
</feature>
<dbReference type="Gene3D" id="3.30.450.20">
    <property type="entry name" value="PAS domain"/>
    <property type="match status" value="2"/>
</dbReference>
<dbReference type="InterPro" id="IPR011006">
    <property type="entry name" value="CheY-like_superfamily"/>
</dbReference>
<dbReference type="PRINTS" id="PR00344">
    <property type="entry name" value="BCTRLSENSOR"/>
</dbReference>
<comment type="subcellular location">
    <subcellularLocation>
        <location evidence="2">Cell inner membrane</location>
        <topology evidence="2">Multi-pass membrane protein</topology>
    </subcellularLocation>
</comment>
<dbReference type="Pfam" id="PF08448">
    <property type="entry name" value="PAS_4"/>
    <property type="match status" value="1"/>
</dbReference>
<dbReference type="GO" id="GO:0005886">
    <property type="term" value="C:plasma membrane"/>
    <property type="evidence" value="ECO:0007669"/>
    <property type="project" value="UniProtKB-SubCell"/>
</dbReference>
<dbReference type="PROSITE" id="PS50894">
    <property type="entry name" value="HPT"/>
    <property type="match status" value="1"/>
</dbReference>
<keyword evidence="8 17" id="KW-0812">Transmembrane</keyword>
<feature type="modified residue" description="4-aspartylphosphate" evidence="15">
    <location>
        <position position="1036"/>
    </location>
</feature>
<evidence type="ECO:0000256" key="14">
    <source>
        <dbReference type="PROSITE-ProRule" id="PRU00110"/>
    </source>
</evidence>
<dbReference type="SMART" id="SM00091">
    <property type="entry name" value="PAS"/>
    <property type="match status" value="2"/>
</dbReference>
<dbReference type="SMART" id="SM00448">
    <property type="entry name" value="REC"/>
    <property type="match status" value="1"/>
</dbReference>
<keyword evidence="4" id="KW-1003">Cell membrane</keyword>
<evidence type="ECO:0000256" key="15">
    <source>
        <dbReference type="PROSITE-ProRule" id="PRU00169"/>
    </source>
</evidence>
<keyword evidence="12" id="KW-0902">Two-component regulatory system</keyword>
<dbReference type="Pfam" id="PF01627">
    <property type="entry name" value="Hpt"/>
    <property type="match status" value="1"/>
</dbReference>
<dbReference type="PROSITE" id="PS50113">
    <property type="entry name" value="PAC"/>
    <property type="match status" value="1"/>
</dbReference>
<dbReference type="EC" id="2.7.13.3" evidence="3"/>
<evidence type="ECO:0000259" key="20">
    <source>
        <dbReference type="PROSITE" id="PS50112"/>
    </source>
</evidence>
<dbReference type="InterPro" id="IPR000700">
    <property type="entry name" value="PAS-assoc_C"/>
</dbReference>
<dbReference type="Gene3D" id="1.20.120.160">
    <property type="entry name" value="HPT domain"/>
    <property type="match status" value="1"/>
</dbReference>
<evidence type="ECO:0000256" key="3">
    <source>
        <dbReference type="ARBA" id="ARBA00012438"/>
    </source>
</evidence>
<dbReference type="Pfam" id="PF00072">
    <property type="entry name" value="Response_reg"/>
    <property type="match status" value="1"/>
</dbReference>
<dbReference type="CDD" id="cd00130">
    <property type="entry name" value="PAS"/>
    <property type="match status" value="1"/>
</dbReference>
<dbReference type="InterPro" id="IPR008207">
    <property type="entry name" value="Sig_transdc_His_kin_Hpt_dom"/>
</dbReference>
<dbReference type="InterPro" id="IPR036097">
    <property type="entry name" value="HisK_dim/P_sf"/>
</dbReference>
<dbReference type="Gene3D" id="1.10.287.130">
    <property type="match status" value="1"/>
</dbReference>
<dbReference type="PROSITE" id="PS50110">
    <property type="entry name" value="RESPONSE_REGULATORY"/>
    <property type="match status" value="1"/>
</dbReference>
<evidence type="ECO:0000256" key="8">
    <source>
        <dbReference type="ARBA" id="ARBA00022692"/>
    </source>
</evidence>
<dbReference type="RefSeq" id="WP_171626472.1">
    <property type="nucleotide sequence ID" value="NZ_JABBPG010000005.1"/>
</dbReference>
<keyword evidence="5" id="KW-0997">Cell inner membrane</keyword>
<proteinExistence type="predicted"/>
<organism evidence="23 24">
    <name type="scientific">Pseudoalteromonas caenipelagi</name>
    <dbReference type="NCBI Taxonomy" id="2726988"/>
    <lineage>
        <taxon>Bacteria</taxon>
        <taxon>Pseudomonadati</taxon>
        <taxon>Pseudomonadota</taxon>
        <taxon>Gammaproteobacteria</taxon>
        <taxon>Alteromonadales</taxon>
        <taxon>Pseudoalteromonadaceae</taxon>
        <taxon>Pseudoalteromonas</taxon>
    </lineage>
</organism>
<evidence type="ECO:0000313" key="23">
    <source>
        <dbReference type="EMBL" id="NOU51404.1"/>
    </source>
</evidence>
<evidence type="ECO:0000256" key="5">
    <source>
        <dbReference type="ARBA" id="ARBA00022519"/>
    </source>
</evidence>
<evidence type="ECO:0000259" key="21">
    <source>
        <dbReference type="PROSITE" id="PS50113"/>
    </source>
</evidence>
<dbReference type="GO" id="GO:0000155">
    <property type="term" value="F:phosphorelay sensor kinase activity"/>
    <property type="evidence" value="ECO:0007669"/>
    <property type="project" value="InterPro"/>
</dbReference>
<evidence type="ECO:0000256" key="6">
    <source>
        <dbReference type="ARBA" id="ARBA00022553"/>
    </source>
</evidence>
<dbReference type="InterPro" id="IPR003661">
    <property type="entry name" value="HisK_dim/P_dom"/>
</dbReference>
<reference evidence="23 24" key="1">
    <citation type="submission" date="2020-04" db="EMBL/GenBank/DDBJ databases">
        <title>Pseudoalteromonas caenipelagi sp. nov., isolated from a tidal flat.</title>
        <authorList>
            <person name="Park S."/>
            <person name="Yoon J.-H."/>
        </authorList>
    </citation>
    <scope>NUCLEOTIDE SEQUENCE [LARGE SCALE GENOMIC DNA]</scope>
    <source>
        <strain evidence="23 24">JBTF-M23</strain>
    </source>
</reference>
<feature type="modified residue" description="Phosphohistidine" evidence="14">
    <location>
        <position position="1158"/>
    </location>
</feature>
<sequence>MSIFVAGFLCLHLYHIKLNRAFSEHQAYYEAIDTQIMQKVAEASNVIDNIFTSIELPLSYQFDESILQTLAKTNNYYHKLDANGGEIVVRKAVENDFAVPDNWQQILALGPAFNTALSLIPALDAIAYVKEGQFAFVRRRNTDTSHLLSTMLDGALSPDFSNYNFSSSQRVKVQGKHYFSIAKHSGNAKGEYVMLVYDSNDVAIWLNDVTAAHGKVSLLNKDKRNLLSDEEVTLRPNNSMNRAIPWQGGVQLYTLRVDEPMDVVYEQDEMQFIKPILFEVMLEFCFLLTFMVAVYLLLSWLGNSIFIRPVSYFLNYLTHQEQTPKSTFDYVIPVDWQPWFSAVKQVITQKQSLLEQLQRNNDVLDEQVQSQKKALSRSLEAKERQAALLNTVLDSVPDLIYFKNIDGSFIGCNRAFEQFLGIDKSQLVGREQGDITGLYPELLTLEQQMRDEKQAITQTVMLDDKSYMLTLSPFLDSQRGLLGSLGVARDITSQQQAIKALQTSEENFKAAMEYAPNGVILVSLDKGVLAMNKAARKYLDCAEFGPNIHLSSLFSSDSYLAISHILSMLLKNSKNVLELSISQGEPYSWLQLSASLVWDKSKVAKYYVLHLQDVTSLTQARLDAERATLAKSRFIANISHEIRTPLNVIQGVVGIMKKQQLNEPHLAMLAKVEHASIQLLSMLDSILTFAKVERQKLAVCIEPFCIATLVQDCQELIAPLSEQKKLTLTIKVDDRIWPVLQSDVNKIKQVLLNLLNNAVKYTQTGGITLSMSVVTNSKEQQSIRFCVADTGIGIKREDQQRLFDAFTQGDESFSRQHEGIGLGLAIVKHEVSLLGGTISLSSELAKGSEFYFTLKIDKAECVIPAKSAPVLWLCANDRITEFLRQSNICMVHSANEAVAELAHGNYKSLVVCEQNEVSALAKNMSEHMQNLKYVISKQPVCSLPVASSTIVKIMPEAMFLQSAFCFLLHEQHAPELPKTRQEVSGCLCLVVDDNEVNQDITANMLRTMKVNVVVLSSAANLVDIVAVLQPDIILMDIHMPGTDGFQATQALRQSLPKFTSPIVALTANAQVTERKRAKAVGMDGYLTKPVSQTMLHQTLQQYIASEATFFDGELALQQMMGDAELLNKMLDKFSKMCTEYLQKVSMQSDTDKLQMMAHNIKGAAGGVGFIALSDAAMQLEQHLKETNQLQKSHLVAHLIMRLTQVREYILRQYEGD</sequence>
<dbReference type="InterPro" id="IPR036890">
    <property type="entry name" value="HATPase_C_sf"/>
</dbReference>
<evidence type="ECO:0000256" key="13">
    <source>
        <dbReference type="ARBA" id="ARBA00023136"/>
    </source>
</evidence>
<dbReference type="InterPro" id="IPR035965">
    <property type="entry name" value="PAS-like_dom_sf"/>
</dbReference>
<feature type="domain" description="HPt" evidence="22">
    <location>
        <begin position="1118"/>
        <end position="1216"/>
    </location>
</feature>
<accession>A0A849VHS4</accession>
<feature type="domain" description="Histidine kinase" evidence="18">
    <location>
        <begin position="637"/>
        <end position="858"/>
    </location>
</feature>
<dbReference type="InterPro" id="IPR036641">
    <property type="entry name" value="HPT_dom_sf"/>
</dbReference>
<evidence type="ECO:0000256" key="1">
    <source>
        <dbReference type="ARBA" id="ARBA00000085"/>
    </source>
</evidence>
<dbReference type="NCBIfam" id="TIGR00229">
    <property type="entry name" value="sensory_box"/>
    <property type="match status" value="1"/>
</dbReference>
<keyword evidence="10" id="KW-0547">Nucleotide-binding</keyword>
<dbReference type="PROSITE" id="PS50112">
    <property type="entry name" value="PAS"/>
    <property type="match status" value="1"/>
</dbReference>
<dbReference type="InterPro" id="IPR000014">
    <property type="entry name" value="PAS"/>
</dbReference>
<evidence type="ECO:0000256" key="17">
    <source>
        <dbReference type="SAM" id="Phobius"/>
    </source>
</evidence>
<dbReference type="SUPFAM" id="SSF47384">
    <property type="entry name" value="Homodimeric domain of signal transducing histidine kinase"/>
    <property type="match status" value="1"/>
</dbReference>
<dbReference type="SUPFAM" id="SSF55874">
    <property type="entry name" value="ATPase domain of HSP90 chaperone/DNA topoisomerase II/histidine kinase"/>
    <property type="match status" value="1"/>
</dbReference>
<evidence type="ECO:0000256" key="11">
    <source>
        <dbReference type="ARBA" id="ARBA00022989"/>
    </source>
</evidence>
<dbReference type="InterPro" id="IPR004358">
    <property type="entry name" value="Sig_transdc_His_kin-like_C"/>
</dbReference>
<keyword evidence="24" id="KW-1185">Reference proteome</keyword>
<evidence type="ECO:0000256" key="7">
    <source>
        <dbReference type="ARBA" id="ARBA00022679"/>
    </source>
</evidence>
<dbReference type="CDD" id="cd17546">
    <property type="entry name" value="REC_hyHK_CKI1_RcsC-like"/>
    <property type="match status" value="1"/>
</dbReference>
<feature type="domain" description="Response regulatory" evidence="19">
    <location>
        <begin position="987"/>
        <end position="1103"/>
    </location>
</feature>
<evidence type="ECO:0000313" key="24">
    <source>
        <dbReference type="Proteomes" id="UP000586305"/>
    </source>
</evidence>
<evidence type="ECO:0000256" key="16">
    <source>
        <dbReference type="SAM" id="Coils"/>
    </source>
</evidence>
<evidence type="ECO:0000256" key="4">
    <source>
        <dbReference type="ARBA" id="ARBA00022475"/>
    </source>
</evidence>
<dbReference type="SMART" id="SM00388">
    <property type="entry name" value="HisKA"/>
    <property type="match status" value="1"/>
</dbReference>
<evidence type="ECO:0000256" key="2">
    <source>
        <dbReference type="ARBA" id="ARBA00004429"/>
    </source>
</evidence>
<dbReference type="AlphaFoldDB" id="A0A849VHS4"/>
<dbReference type="Gene3D" id="3.30.565.10">
    <property type="entry name" value="Histidine kinase-like ATPase, C-terminal domain"/>
    <property type="match status" value="1"/>
</dbReference>
<evidence type="ECO:0000259" key="18">
    <source>
        <dbReference type="PROSITE" id="PS50109"/>
    </source>
</evidence>
<dbReference type="SMART" id="SM00387">
    <property type="entry name" value="HATPase_c"/>
    <property type="match status" value="1"/>
</dbReference>
<keyword evidence="10" id="KW-0067">ATP-binding</keyword>
<keyword evidence="11 17" id="KW-1133">Transmembrane helix</keyword>
<dbReference type="EMBL" id="JABBPG010000005">
    <property type="protein sequence ID" value="NOU51404.1"/>
    <property type="molecule type" value="Genomic_DNA"/>
</dbReference>
<gene>
    <name evidence="23" type="ORF">HG263_12780</name>
</gene>
<dbReference type="Proteomes" id="UP000586305">
    <property type="component" value="Unassembled WGS sequence"/>
</dbReference>